<organism evidence="2 3">
    <name type="scientific">Durusdinium trenchii</name>
    <dbReference type="NCBI Taxonomy" id="1381693"/>
    <lineage>
        <taxon>Eukaryota</taxon>
        <taxon>Sar</taxon>
        <taxon>Alveolata</taxon>
        <taxon>Dinophyceae</taxon>
        <taxon>Suessiales</taxon>
        <taxon>Symbiodiniaceae</taxon>
        <taxon>Durusdinium</taxon>
    </lineage>
</organism>
<proteinExistence type="predicted"/>
<dbReference type="Pfam" id="PF04059">
    <property type="entry name" value="RRM_2"/>
    <property type="match status" value="1"/>
</dbReference>
<evidence type="ECO:0000313" key="2">
    <source>
        <dbReference type="EMBL" id="CAK9094840.1"/>
    </source>
</evidence>
<protein>
    <recommendedName>
        <fullName evidence="1">Mei2-like C-terminal RNA recognition motif domain-containing protein</fullName>
    </recommendedName>
</protein>
<dbReference type="InterPro" id="IPR035979">
    <property type="entry name" value="RBD_domain_sf"/>
</dbReference>
<accession>A0ABP0R5C2</accession>
<name>A0ABP0R5C2_9DINO</name>
<gene>
    <name evidence="2" type="ORF">SCF082_LOCUS44563</name>
</gene>
<dbReference type="InterPro" id="IPR012677">
    <property type="entry name" value="Nucleotide-bd_a/b_plait_sf"/>
</dbReference>
<dbReference type="Gene3D" id="3.30.70.330">
    <property type="match status" value="1"/>
</dbReference>
<comment type="caution">
    <text evidence="2">The sequence shown here is derived from an EMBL/GenBank/DDBJ whole genome shotgun (WGS) entry which is preliminary data.</text>
</comment>
<evidence type="ECO:0000259" key="1">
    <source>
        <dbReference type="Pfam" id="PF04059"/>
    </source>
</evidence>
<sequence>MDLITAPFTGMDLGLSLTTVMVRQLPSHYTQLDLFDQLIERGFKGTFDFLYLPYDKKKAVHKGYGFVNFIHPMYAIMFRMAFHGCFLSPYMRMKNRATFVELAEIQGYEANLQHLAKALKADTHPAFRPLFFRRLGDTPMTSAETTPRLHSEPMCSDDLCSESFVEEVPSMKFWL</sequence>
<keyword evidence="3" id="KW-1185">Reference proteome</keyword>
<dbReference type="SUPFAM" id="SSF54928">
    <property type="entry name" value="RNA-binding domain, RBD"/>
    <property type="match status" value="1"/>
</dbReference>
<evidence type="ECO:0000313" key="3">
    <source>
        <dbReference type="Proteomes" id="UP001642464"/>
    </source>
</evidence>
<feature type="domain" description="Mei2-like C-terminal RNA recognition motif" evidence="1">
    <location>
        <begin position="18"/>
        <end position="114"/>
    </location>
</feature>
<dbReference type="Proteomes" id="UP001642464">
    <property type="component" value="Unassembled WGS sequence"/>
</dbReference>
<reference evidence="2 3" key="1">
    <citation type="submission" date="2024-02" db="EMBL/GenBank/DDBJ databases">
        <authorList>
            <person name="Chen Y."/>
            <person name="Shah S."/>
            <person name="Dougan E. K."/>
            <person name="Thang M."/>
            <person name="Chan C."/>
        </authorList>
    </citation>
    <scope>NUCLEOTIDE SEQUENCE [LARGE SCALE GENOMIC DNA]</scope>
</reference>
<dbReference type="EMBL" id="CAXAMM010040696">
    <property type="protein sequence ID" value="CAK9094840.1"/>
    <property type="molecule type" value="Genomic_DNA"/>
</dbReference>
<dbReference type="InterPro" id="IPR007201">
    <property type="entry name" value="Mei2-like_Rrm_C"/>
</dbReference>